<dbReference type="InterPro" id="IPR011990">
    <property type="entry name" value="TPR-like_helical_dom_sf"/>
</dbReference>
<dbReference type="Gene3D" id="1.25.40.10">
    <property type="entry name" value="Tetratricopeptide repeat domain"/>
    <property type="match status" value="7"/>
</dbReference>
<comment type="caution">
    <text evidence="3">The sequence shown here is derived from an EMBL/GenBank/DDBJ whole genome shotgun (WGS) entry which is preliminary data.</text>
</comment>
<feature type="repeat" description="PPR" evidence="2">
    <location>
        <begin position="255"/>
        <end position="289"/>
    </location>
</feature>
<gene>
    <name evidence="3" type="ORF">K2173_019168</name>
</gene>
<dbReference type="InterPro" id="IPR046960">
    <property type="entry name" value="PPR_At4g14850-like_plant"/>
</dbReference>
<dbReference type="InterPro" id="IPR002885">
    <property type="entry name" value="PPR_rpt"/>
</dbReference>
<accession>A0AAV8STX2</accession>
<dbReference type="GO" id="GO:0009451">
    <property type="term" value="P:RNA modification"/>
    <property type="evidence" value="ECO:0007669"/>
    <property type="project" value="InterPro"/>
</dbReference>
<dbReference type="GO" id="GO:0003723">
    <property type="term" value="F:RNA binding"/>
    <property type="evidence" value="ECO:0007669"/>
    <property type="project" value="InterPro"/>
</dbReference>
<proteinExistence type="predicted"/>
<dbReference type="EMBL" id="JAIWQS010000009">
    <property type="protein sequence ID" value="KAJ8755370.1"/>
    <property type="molecule type" value="Genomic_DNA"/>
</dbReference>
<feature type="repeat" description="PPR" evidence="2">
    <location>
        <begin position="524"/>
        <end position="558"/>
    </location>
</feature>
<feature type="repeat" description="PPR" evidence="2">
    <location>
        <begin position="493"/>
        <end position="523"/>
    </location>
</feature>
<protein>
    <recommendedName>
        <fullName evidence="5">Chlororespiratory reduction 4</fullName>
    </recommendedName>
</protein>
<feature type="repeat" description="PPR" evidence="2">
    <location>
        <begin position="361"/>
        <end position="395"/>
    </location>
</feature>
<dbReference type="FunFam" id="1.25.40.10:FF:001543">
    <property type="entry name" value="Pentatricopeptide repeat-containing protein At1g32415, mitochondrial"/>
    <property type="match status" value="1"/>
</dbReference>
<organism evidence="3 4">
    <name type="scientific">Erythroxylum novogranatense</name>
    <dbReference type="NCBI Taxonomy" id="1862640"/>
    <lineage>
        <taxon>Eukaryota</taxon>
        <taxon>Viridiplantae</taxon>
        <taxon>Streptophyta</taxon>
        <taxon>Embryophyta</taxon>
        <taxon>Tracheophyta</taxon>
        <taxon>Spermatophyta</taxon>
        <taxon>Magnoliopsida</taxon>
        <taxon>eudicotyledons</taxon>
        <taxon>Gunneridae</taxon>
        <taxon>Pentapetalae</taxon>
        <taxon>rosids</taxon>
        <taxon>fabids</taxon>
        <taxon>Malpighiales</taxon>
        <taxon>Erythroxylaceae</taxon>
        <taxon>Erythroxylum</taxon>
    </lineage>
</organism>
<name>A0AAV8STX2_9ROSI</name>
<feature type="repeat" description="PPR" evidence="2">
    <location>
        <begin position="193"/>
        <end position="227"/>
    </location>
</feature>
<dbReference type="Pfam" id="PF13041">
    <property type="entry name" value="PPR_2"/>
    <property type="match status" value="5"/>
</dbReference>
<dbReference type="GO" id="GO:0048731">
    <property type="term" value="P:system development"/>
    <property type="evidence" value="ECO:0007669"/>
    <property type="project" value="UniProtKB-ARBA"/>
</dbReference>
<feature type="repeat" description="PPR" evidence="2">
    <location>
        <begin position="162"/>
        <end position="192"/>
    </location>
</feature>
<evidence type="ECO:0000313" key="4">
    <source>
        <dbReference type="Proteomes" id="UP001159364"/>
    </source>
</evidence>
<evidence type="ECO:0008006" key="5">
    <source>
        <dbReference type="Google" id="ProtNLM"/>
    </source>
</evidence>
<dbReference type="FunFam" id="1.25.40.10:FF:000125">
    <property type="entry name" value="Pentatricopeptide repeat-containing protein"/>
    <property type="match status" value="1"/>
</dbReference>
<dbReference type="PROSITE" id="PS51375">
    <property type="entry name" value="PPR"/>
    <property type="match status" value="8"/>
</dbReference>
<dbReference type="Pfam" id="PF01535">
    <property type="entry name" value="PPR"/>
    <property type="match status" value="4"/>
</dbReference>
<reference evidence="3 4" key="1">
    <citation type="submission" date="2021-09" db="EMBL/GenBank/DDBJ databases">
        <title>Genomic insights and catalytic innovation underlie evolution of tropane alkaloids biosynthesis.</title>
        <authorList>
            <person name="Wang Y.-J."/>
            <person name="Tian T."/>
            <person name="Huang J.-P."/>
            <person name="Huang S.-X."/>
        </authorList>
    </citation>
    <scope>NUCLEOTIDE SEQUENCE [LARGE SCALE GENOMIC DNA]</scope>
    <source>
        <strain evidence="3">KIB-2018</strain>
        <tissue evidence="3">Leaf</tissue>
    </source>
</reference>
<dbReference type="FunFam" id="1.25.40.10:FF:000031">
    <property type="entry name" value="Pentatricopeptide repeat-containing protein mitochondrial"/>
    <property type="match status" value="1"/>
</dbReference>
<dbReference type="NCBIfam" id="TIGR00756">
    <property type="entry name" value="PPR"/>
    <property type="match status" value="11"/>
</dbReference>
<dbReference type="PANTHER" id="PTHR47926">
    <property type="entry name" value="PENTATRICOPEPTIDE REPEAT-CONTAINING PROTEIN"/>
    <property type="match status" value="1"/>
</dbReference>
<dbReference type="AlphaFoldDB" id="A0AAV8STX2"/>
<keyword evidence="4" id="KW-1185">Reference proteome</keyword>
<sequence>MLALCTGPLKYVELPFYYLQVRCFNSIWKTQKPILTVNDSQLLCCLSQQRLQEARNLLEKMPGRSSHARVVYWTSILNNYWRVGFVDEARALLDIMPERNVVSYNAMLAGYVQWGRLSEAWKLFEEMPERNVVSWTSMLCGYADTGMIREARRLFEEMPERNVVSWNAMIVGLIRNGDLDGAKRVFVDMPVRSVVSWNAMIAGLVENGRVKEARMLFEEMDDKNVITWTTMICGHCREGNVRDGYSLFRRMPGRNVVSWTAMISGFTWNGLYEEALLLFLEMKSNSNVKPNAEAYISLAYACTGVGFLCFGKQLHAQIIVNGLEYDDYDGRLCKSLIHMYSSFGIMDSADHIFNKKSCNFDLHSCNHMIDGYVRTGQLEKAESLFNILPDRNKITWTSMICGYFSAGLLQKACYLFYSMPDKDAVAWTSMISGHVQNELFAEAACLFSEMKANCVSPLTSTYAILLGATGAVAYLDYGKQLHSMLVKTMTDLHLIVNNSLISMYAKCGEVEDAHRIFTSMISKDIISWNTMIMGFSHHGLAKAALQTFEAMLETETQLDSVTFLGILSACSNAGLAS</sequence>
<evidence type="ECO:0000256" key="1">
    <source>
        <dbReference type="ARBA" id="ARBA00022737"/>
    </source>
</evidence>
<keyword evidence="1" id="KW-0677">Repeat</keyword>
<evidence type="ECO:0000313" key="3">
    <source>
        <dbReference type="EMBL" id="KAJ8755370.1"/>
    </source>
</evidence>
<evidence type="ECO:0000256" key="2">
    <source>
        <dbReference type="PROSITE-ProRule" id="PRU00708"/>
    </source>
</evidence>
<dbReference type="Proteomes" id="UP001159364">
    <property type="component" value="Linkage Group LG09"/>
</dbReference>
<dbReference type="PANTHER" id="PTHR47926:SF404">
    <property type="entry name" value="(PPR) REPEAT-CONTAINING PROTEIN, PUTATIVE-RELATED"/>
    <property type="match status" value="1"/>
</dbReference>
<feature type="repeat" description="PPR" evidence="2">
    <location>
        <begin position="100"/>
        <end position="134"/>
    </location>
</feature>
<feature type="repeat" description="PPR" evidence="2">
    <location>
        <begin position="423"/>
        <end position="457"/>
    </location>
</feature>